<evidence type="ECO:0000313" key="2">
    <source>
        <dbReference type="Proteomes" id="UP000274762"/>
    </source>
</evidence>
<evidence type="ECO:0000313" key="1">
    <source>
        <dbReference type="EMBL" id="RKR93364.1"/>
    </source>
</evidence>
<accession>A0A495JYL4</accession>
<dbReference type="RefSeq" id="WP_245968889.1">
    <property type="nucleotide sequence ID" value="NZ_CBCRXS010000001.1"/>
</dbReference>
<name>A0A495JYL4_WILMA</name>
<sequence>MIDVELGTVELGTVVQIAYMVDDVAGAAEEFASRLGAGPFFVRRNRITGALGPDGEPGAFDHSSAYGQWGRLQIELVQTHTAEPAAFAATTAIRDGVHHVAIMVESFAEQQRLYAESGWPALLSATTPNGNDFAFHDARPQLGHLVEIYEPRPSILRLYRTVADAAVNWDGTDPVRQM</sequence>
<dbReference type="EMBL" id="RBKV01000001">
    <property type="protein sequence ID" value="RKR93364.1"/>
    <property type="molecule type" value="Genomic_DNA"/>
</dbReference>
<dbReference type="SUPFAM" id="SSF54593">
    <property type="entry name" value="Glyoxalase/Bleomycin resistance protein/Dihydroxybiphenyl dioxygenase"/>
    <property type="match status" value="1"/>
</dbReference>
<proteinExistence type="predicted"/>
<protein>
    <submittedName>
        <fullName evidence="1">Glyoxalase/bleomycin resistance protein/dioxygenase superfamily protein</fullName>
    </submittedName>
</protein>
<dbReference type="Pfam" id="PF13669">
    <property type="entry name" value="Glyoxalase_4"/>
    <property type="match status" value="1"/>
</dbReference>
<reference evidence="1 2" key="1">
    <citation type="submission" date="2018-10" db="EMBL/GenBank/DDBJ databases">
        <title>Sequencing the genomes of 1000 actinobacteria strains.</title>
        <authorList>
            <person name="Klenk H.-P."/>
        </authorList>
    </citation>
    <scope>NUCLEOTIDE SEQUENCE [LARGE SCALE GENOMIC DNA]</scope>
    <source>
        <strain evidence="1 2">DSM 44343</strain>
    </source>
</reference>
<organism evidence="1 2">
    <name type="scientific">Williamsia marianensis</name>
    <dbReference type="NCBI Taxonomy" id="85044"/>
    <lineage>
        <taxon>Bacteria</taxon>
        <taxon>Bacillati</taxon>
        <taxon>Actinomycetota</taxon>
        <taxon>Actinomycetes</taxon>
        <taxon>Mycobacteriales</taxon>
        <taxon>Nocardiaceae</taxon>
        <taxon>Williamsia</taxon>
    </lineage>
</organism>
<dbReference type="Gene3D" id="3.10.180.10">
    <property type="entry name" value="2,3-Dihydroxybiphenyl 1,2-Dioxygenase, domain 1"/>
    <property type="match status" value="1"/>
</dbReference>
<gene>
    <name evidence="1" type="ORF">DFJ75_0148</name>
</gene>
<dbReference type="GO" id="GO:0051213">
    <property type="term" value="F:dioxygenase activity"/>
    <property type="evidence" value="ECO:0007669"/>
    <property type="project" value="UniProtKB-KW"/>
</dbReference>
<dbReference type="Proteomes" id="UP000274762">
    <property type="component" value="Unassembled WGS sequence"/>
</dbReference>
<dbReference type="InterPro" id="IPR029068">
    <property type="entry name" value="Glyas_Bleomycin-R_OHBP_Dase"/>
</dbReference>
<keyword evidence="1" id="KW-0560">Oxidoreductase</keyword>
<keyword evidence="1" id="KW-0223">Dioxygenase</keyword>
<comment type="caution">
    <text evidence="1">The sequence shown here is derived from an EMBL/GenBank/DDBJ whole genome shotgun (WGS) entry which is preliminary data.</text>
</comment>
<dbReference type="AlphaFoldDB" id="A0A495JYL4"/>